<feature type="compositionally biased region" description="Gly residues" evidence="1">
    <location>
        <begin position="40"/>
        <end position="52"/>
    </location>
</feature>
<gene>
    <name evidence="2" type="primary">WBGene00113678</name>
</gene>
<feature type="region of interest" description="Disordered" evidence="1">
    <location>
        <begin position="31"/>
        <end position="62"/>
    </location>
</feature>
<organism evidence="2 3">
    <name type="scientific">Pristionchus pacificus</name>
    <name type="common">Parasitic nematode worm</name>
    <dbReference type="NCBI Taxonomy" id="54126"/>
    <lineage>
        <taxon>Eukaryota</taxon>
        <taxon>Metazoa</taxon>
        <taxon>Ecdysozoa</taxon>
        <taxon>Nematoda</taxon>
        <taxon>Chromadorea</taxon>
        <taxon>Rhabditida</taxon>
        <taxon>Rhabditina</taxon>
        <taxon>Diplogasteromorpha</taxon>
        <taxon>Diplogasteroidea</taxon>
        <taxon>Neodiplogasteridae</taxon>
        <taxon>Pristionchus</taxon>
    </lineage>
</organism>
<reference evidence="2" key="2">
    <citation type="submission" date="2022-06" db="UniProtKB">
        <authorList>
            <consortium name="EnsemblMetazoa"/>
        </authorList>
    </citation>
    <scope>IDENTIFICATION</scope>
    <source>
        <strain evidence="2">PS312</strain>
    </source>
</reference>
<evidence type="ECO:0000313" key="2">
    <source>
        <dbReference type="EnsemblMetazoa" id="PPA24124.1"/>
    </source>
</evidence>
<name>A0A2A6C741_PRIPA</name>
<accession>A0A2A6C741</accession>
<protein>
    <submittedName>
        <fullName evidence="2">Uncharacterized protein</fullName>
    </submittedName>
</protein>
<sequence>MDYGAYVSPLLHSFDQLEAKYSAKDDVGAVQGTSHALGGAPTGDGGGGGGGAPSMADDADDS</sequence>
<dbReference type="AlphaFoldDB" id="A0A2A6C741"/>
<dbReference type="Proteomes" id="UP000005239">
    <property type="component" value="Unassembled WGS sequence"/>
</dbReference>
<evidence type="ECO:0000313" key="3">
    <source>
        <dbReference type="Proteomes" id="UP000005239"/>
    </source>
</evidence>
<evidence type="ECO:0000256" key="1">
    <source>
        <dbReference type="SAM" id="MobiDB-lite"/>
    </source>
</evidence>
<accession>A0A8R1UGW5</accession>
<reference evidence="3" key="1">
    <citation type="journal article" date="2008" name="Nat. Genet.">
        <title>The Pristionchus pacificus genome provides a unique perspective on nematode lifestyle and parasitism.</title>
        <authorList>
            <person name="Dieterich C."/>
            <person name="Clifton S.W."/>
            <person name="Schuster L.N."/>
            <person name="Chinwalla A."/>
            <person name="Delehaunty K."/>
            <person name="Dinkelacker I."/>
            <person name="Fulton L."/>
            <person name="Fulton R."/>
            <person name="Godfrey J."/>
            <person name="Minx P."/>
            <person name="Mitreva M."/>
            <person name="Roeseler W."/>
            <person name="Tian H."/>
            <person name="Witte H."/>
            <person name="Yang S.P."/>
            <person name="Wilson R.K."/>
            <person name="Sommer R.J."/>
        </authorList>
    </citation>
    <scope>NUCLEOTIDE SEQUENCE [LARGE SCALE GENOMIC DNA]</scope>
    <source>
        <strain evidence="3">PS312</strain>
    </source>
</reference>
<keyword evidence="3" id="KW-1185">Reference proteome</keyword>
<dbReference type="EnsemblMetazoa" id="PPA24124.1">
    <property type="protein sequence ID" value="PPA24124.1"/>
    <property type="gene ID" value="WBGene00113678"/>
</dbReference>
<proteinExistence type="predicted"/>